<evidence type="ECO:0000256" key="1">
    <source>
        <dbReference type="ARBA" id="ARBA00022729"/>
    </source>
</evidence>
<dbReference type="Gene3D" id="3.40.190.10">
    <property type="entry name" value="Periplasmic binding protein-like II"/>
    <property type="match status" value="1"/>
</dbReference>
<dbReference type="AlphaFoldDB" id="W7QEE8"/>
<evidence type="ECO:0000313" key="3">
    <source>
        <dbReference type="EMBL" id="EWH11259.1"/>
    </source>
</evidence>
<feature type="non-terminal residue" evidence="3">
    <location>
        <position position="221"/>
    </location>
</feature>
<name>W7QEE8_9ALTE</name>
<dbReference type="SUPFAM" id="SSF53850">
    <property type="entry name" value="Periplasmic binding protein-like II"/>
    <property type="match status" value="1"/>
</dbReference>
<dbReference type="STRING" id="1328313.DS2_05360"/>
<keyword evidence="2" id="KW-0812">Transmembrane</keyword>
<keyword evidence="4" id="KW-1185">Reference proteome</keyword>
<organism evidence="3 4">
    <name type="scientific">Catenovulum agarivorans DS-2</name>
    <dbReference type="NCBI Taxonomy" id="1328313"/>
    <lineage>
        <taxon>Bacteria</taxon>
        <taxon>Pseudomonadati</taxon>
        <taxon>Pseudomonadota</taxon>
        <taxon>Gammaproteobacteria</taxon>
        <taxon>Alteromonadales</taxon>
        <taxon>Alteromonadaceae</taxon>
        <taxon>Catenovulum</taxon>
    </lineage>
</organism>
<dbReference type="Proteomes" id="UP000019276">
    <property type="component" value="Unassembled WGS sequence"/>
</dbReference>
<dbReference type="EMBL" id="ARZY01000006">
    <property type="protein sequence ID" value="EWH11259.1"/>
    <property type="molecule type" value="Genomic_DNA"/>
</dbReference>
<gene>
    <name evidence="3" type="ORF">DS2_05360</name>
</gene>
<feature type="transmembrane region" description="Helical" evidence="2">
    <location>
        <begin position="12"/>
        <end position="33"/>
    </location>
</feature>
<evidence type="ECO:0000313" key="4">
    <source>
        <dbReference type="Proteomes" id="UP000019276"/>
    </source>
</evidence>
<accession>W7QEE8</accession>
<protein>
    <submittedName>
        <fullName evidence="3">Signal peptide prediction</fullName>
    </submittedName>
</protein>
<sequence length="221" mass="24636">MHSQFDETRRRYIKTVLTASLGGVVASVAPHVWSKKRLRLRVLGTHVTLQEAIRQQAMQDLGIEVSFEPGGSATVLQKASTQPASFDLYEQWSDSINLLWSAKAIQPIDIQRLKYWGEINDLTKTGRLVADAKTGAGDAPYKLLYAQRNGELSSKTSEQISFLPYVHNVDSFGYNTAEIPKGIPYQTESWGWLFEQKYRGKVGIVNTPTIGLFDMALAAQA</sequence>
<proteinExistence type="predicted"/>
<dbReference type="eggNOG" id="COG0687">
    <property type="taxonomic scope" value="Bacteria"/>
</dbReference>
<keyword evidence="2" id="KW-0472">Membrane</keyword>
<keyword evidence="2" id="KW-1133">Transmembrane helix</keyword>
<reference evidence="3 4" key="1">
    <citation type="journal article" date="2014" name="Genome Announc.">
        <title>Draft Genome Sequence of the Agar-Degrading Bacterium Catenovulum sp. Strain DS-2, Isolated from Intestines of Haliotis diversicolor.</title>
        <authorList>
            <person name="Shan D."/>
            <person name="Li X."/>
            <person name="Gu Z."/>
            <person name="Wei G."/>
            <person name="Gao Z."/>
            <person name="Shao Z."/>
        </authorList>
    </citation>
    <scope>NUCLEOTIDE SEQUENCE [LARGE SCALE GENOMIC DNA]</scope>
    <source>
        <strain evidence="3 4">DS-2</strain>
    </source>
</reference>
<comment type="caution">
    <text evidence="3">The sequence shown here is derived from an EMBL/GenBank/DDBJ whole genome shotgun (WGS) entry which is preliminary data.</text>
</comment>
<keyword evidence="1" id="KW-0732">Signal</keyword>
<dbReference type="PANTHER" id="PTHR30222">
    <property type="entry name" value="SPERMIDINE/PUTRESCINE-BINDING PERIPLASMIC PROTEIN"/>
    <property type="match status" value="1"/>
</dbReference>
<dbReference type="PANTHER" id="PTHR30222:SF17">
    <property type="entry name" value="SPERMIDINE_PUTRESCINE-BINDING PERIPLASMIC PROTEIN"/>
    <property type="match status" value="1"/>
</dbReference>
<evidence type="ECO:0000256" key="2">
    <source>
        <dbReference type="SAM" id="Phobius"/>
    </source>
</evidence>